<dbReference type="EMBL" id="MU268833">
    <property type="protein sequence ID" value="KAH7903657.1"/>
    <property type="molecule type" value="Genomic_DNA"/>
</dbReference>
<accession>A0ACB7ZS28</accession>
<dbReference type="Proteomes" id="UP000790377">
    <property type="component" value="Unassembled WGS sequence"/>
</dbReference>
<comment type="caution">
    <text evidence="1">The sequence shown here is derived from an EMBL/GenBank/DDBJ whole genome shotgun (WGS) entry which is preliminary data.</text>
</comment>
<name>A0ACB7ZS28_9AGAM</name>
<evidence type="ECO:0000313" key="2">
    <source>
        <dbReference type="Proteomes" id="UP000790377"/>
    </source>
</evidence>
<gene>
    <name evidence="1" type="ORF">BJ138DRAFT_1191069</name>
</gene>
<protein>
    <submittedName>
        <fullName evidence="1">Alpha-ketoglutarate dehydrogenase E1 component</fullName>
    </submittedName>
</protein>
<keyword evidence="2" id="KW-1185">Reference proteome</keyword>
<evidence type="ECO:0000313" key="1">
    <source>
        <dbReference type="EMBL" id="KAH7903657.1"/>
    </source>
</evidence>
<organism evidence="1 2">
    <name type="scientific">Hygrophoropsis aurantiaca</name>
    <dbReference type="NCBI Taxonomy" id="72124"/>
    <lineage>
        <taxon>Eukaryota</taxon>
        <taxon>Fungi</taxon>
        <taxon>Dikarya</taxon>
        <taxon>Basidiomycota</taxon>
        <taxon>Agaricomycotina</taxon>
        <taxon>Agaricomycetes</taxon>
        <taxon>Agaricomycetidae</taxon>
        <taxon>Boletales</taxon>
        <taxon>Coniophorineae</taxon>
        <taxon>Hygrophoropsidaceae</taxon>
        <taxon>Hygrophoropsis</taxon>
    </lineage>
</organism>
<proteinExistence type="predicted"/>
<sequence>MSWERLNLLAIWEAQFGDSFNGAQVIIDNFIASAETKWLKQSGIVLLLPHGLDGAGPEHSSARLERFLQVRALFCGPCAHPLTPRFDHTHHVNLHVAFPTTPAQYFHLLRRQIKRNFRK</sequence>
<reference evidence="1" key="1">
    <citation type="journal article" date="2021" name="New Phytol.">
        <title>Evolutionary innovations through gain and loss of genes in the ectomycorrhizal Boletales.</title>
        <authorList>
            <person name="Wu G."/>
            <person name="Miyauchi S."/>
            <person name="Morin E."/>
            <person name="Kuo A."/>
            <person name="Drula E."/>
            <person name="Varga T."/>
            <person name="Kohler A."/>
            <person name="Feng B."/>
            <person name="Cao Y."/>
            <person name="Lipzen A."/>
            <person name="Daum C."/>
            <person name="Hundley H."/>
            <person name="Pangilinan J."/>
            <person name="Johnson J."/>
            <person name="Barry K."/>
            <person name="LaButti K."/>
            <person name="Ng V."/>
            <person name="Ahrendt S."/>
            <person name="Min B."/>
            <person name="Choi I.G."/>
            <person name="Park H."/>
            <person name="Plett J.M."/>
            <person name="Magnuson J."/>
            <person name="Spatafora J.W."/>
            <person name="Nagy L.G."/>
            <person name="Henrissat B."/>
            <person name="Grigoriev I.V."/>
            <person name="Yang Z.L."/>
            <person name="Xu J."/>
            <person name="Martin F.M."/>
        </authorList>
    </citation>
    <scope>NUCLEOTIDE SEQUENCE</scope>
    <source>
        <strain evidence="1">ATCC 28755</strain>
    </source>
</reference>
<feature type="non-terminal residue" evidence="1">
    <location>
        <position position="119"/>
    </location>
</feature>